<dbReference type="InterPro" id="IPR036397">
    <property type="entry name" value="RNaseH_sf"/>
</dbReference>
<proteinExistence type="predicted"/>
<dbReference type="Pfam" id="PF13358">
    <property type="entry name" value="DDE_3"/>
    <property type="match status" value="1"/>
</dbReference>
<dbReference type="AlphaFoldDB" id="A0AAD9DZV9"/>
<gene>
    <name evidence="3" type="ORF">P4O66_008705</name>
</gene>
<sequence>MTVRRRKEHHDQHIEMLDPWPGNSPDLNPIKNLWSSLKKRMDKQKHRNCDQIQILIRQEWVAMNQDFAQKLISSMPS</sequence>
<comment type="caution">
    <text evidence="3">The sequence shown here is derived from an EMBL/GenBank/DDBJ whole genome shotgun (WGS) entry which is preliminary data.</text>
</comment>
<protein>
    <recommendedName>
        <fullName evidence="2">Tc1-like transposase DDE domain-containing protein</fullName>
    </recommendedName>
</protein>
<evidence type="ECO:0000259" key="2">
    <source>
        <dbReference type="Pfam" id="PF13358"/>
    </source>
</evidence>
<name>A0AAD9DZV9_9TELE</name>
<dbReference type="GO" id="GO:0003676">
    <property type="term" value="F:nucleic acid binding"/>
    <property type="evidence" value="ECO:0007669"/>
    <property type="project" value="InterPro"/>
</dbReference>
<feature type="domain" description="Tc1-like transposase DDE" evidence="2">
    <location>
        <begin position="20"/>
        <end position="52"/>
    </location>
</feature>
<dbReference type="Gene3D" id="3.30.420.10">
    <property type="entry name" value="Ribonuclease H-like superfamily/Ribonuclease H"/>
    <property type="match status" value="1"/>
</dbReference>
<evidence type="ECO:0000313" key="3">
    <source>
        <dbReference type="EMBL" id="KAK1797327.1"/>
    </source>
</evidence>
<dbReference type="InterPro" id="IPR038717">
    <property type="entry name" value="Tc1-like_DDE_dom"/>
</dbReference>
<dbReference type="Proteomes" id="UP001239994">
    <property type="component" value="Unassembled WGS sequence"/>
</dbReference>
<keyword evidence="4" id="KW-1185">Reference proteome</keyword>
<reference evidence="3" key="1">
    <citation type="submission" date="2023-03" db="EMBL/GenBank/DDBJ databases">
        <title>Electrophorus voltai genome.</title>
        <authorList>
            <person name="Bian C."/>
        </authorList>
    </citation>
    <scope>NUCLEOTIDE SEQUENCE</scope>
    <source>
        <strain evidence="3">CB-2022</strain>
        <tissue evidence="3">Muscle</tissue>
    </source>
</reference>
<feature type="region of interest" description="Disordered" evidence="1">
    <location>
        <begin position="1"/>
        <end position="22"/>
    </location>
</feature>
<evidence type="ECO:0000313" key="4">
    <source>
        <dbReference type="Proteomes" id="UP001239994"/>
    </source>
</evidence>
<evidence type="ECO:0000256" key="1">
    <source>
        <dbReference type="SAM" id="MobiDB-lite"/>
    </source>
</evidence>
<organism evidence="3 4">
    <name type="scientific">Electrophorus voltai</name>
    <dbReference type="NCBI Taxonomy" id="2609070"/>
    <lineage>
        <taxon>Eukaryota</taxon>
        <taxon>Metazoa</taxon>
        <taxon>Chordata</taxon>
        <taxon>Craniata</taxon>
        <taxon>Vertebrata</taxon>
        <taxon>Euteleostomi</taxon>
        <taxon>Actinopterygii</taxon>
        <taxon>Neopterygii</taxon>
        <taxon>Teleostei</taxon>
        <taxon>Ostariophysi</taxon>
        <taxon>Gymnotiformes</taxon>
        <taxon>Gymnotoidei</taxon>
        <taxon>Gymnotidae</taxon>
        <taxon>Electrophorus</taxon>
    </lineage>
</organism>
<accession>A0AAD9DZV9</accession>
<dbReference type="EMBL" id="JAROKS010000014">
    <property type="protein sequence ID" value="KAK1797327.1"/>
    <property type="molecule type" value="Genomic_DNA"/>
</dbReference>